<dbReference type="STRING" id="282676.B6F84_01120"/>
<evidence type="ECO:0000313" key="1">
    <source>
        <dbReference type="EMBL" id="ARM74761.1"/>
    </source>
</evidence>
<gene>
    <name evidence="1" type="ORF">B6F84_01120</name>
</gene>
<organism evidence="1 2">
    <name type="scientific">Acidianus manzaensis</name>
    <dbReference type="NCBI Taxonomy" id="282676"/>
    <lineage>
        <taxon>Archaea</taxon>
        <taxon>Thermoproteota</taxon>
        <taxon>Thermoprotei</taxon>
        <taxon>Sulfolobales</taxon>
        <taxon>Sulfolobaceae</taxon>
        <taxon>Acidianus</taxon>
    </lineage>
</organism>
<name>A0A1W6JWV4_9CREN</name>
<sequence>MRCPIHPYEKKEYAHKKDLVIHLSKSKIEYCPVCKSKIDGYTIKGLKKHLIMCKDDEHKKLLKDLEKIFGNKGLFKKKRISHKTEKI</sequence>
<dbReference type="EMBL" id="CP020477">
    <property type="protein sequence ID" value="ARM74761.1"/>
    <property type="molecule type" value="Genomic_DNA"/>
</dbReference>
<accession>A0A1W6JWV4</accession>
<dbReference type="KEGG" id="aman:B6F84_01120"/>
<protein>
    <submittedName>
        <fullName evidence="1">Uncharacterized protein</fullName>
    </submittedName>
</protein>
<dbReference type="Proteomes" id="UP000193404">
    <property type="component" value="Chromosome"/>
</dbReference>
<dbReference type="RefSeq" id="WP_148690511.1">
    <property type="nucleotide sequence ID" value="NZ_CP020477.1"/>
</dbReference>
<reference evidence="1 2" key="1">
    <citation type="submission" date="2017-03" db="EMBL/GenBank/DDBJ databases">
        <title>Sulfur activation and transportation mechanism of thermophilic Archaea Acidianus manzaensis YN-25.</title>
        <authorList>
            <person name="Ma Y."/>
            <person name="Yang Y."/>
            <person name="Xia J."/>
        </authorList>
    </citation>
    <scope>NUCLEOTIDE SEQUENCE [LARGE SCALE GENOMIC DNA]</scope>
    <source>
        <strain evidence="1 2">YN-25</strain>
    </source>
</reference>
<dbReference type="GeneID" id="41589476"/>
<dbReference type="AlphaFoldDB" id="A0A1W6JWV4"/>
<keyword evidence="2" id="KW-1185">Reference proteome</keyword>
<proteinExistence type="predicted"/>
<evidence type="ECO:0000313" key="2">
    <source>
        <dbReference type="Proteomes" id="UP000193404"/>
    </source>
</evidence>